<dbReference type="SUPFAM" id="SSF88723">
    <property type="entry name" value="PIN domain-like"/>
    <property type="match status" value="1"/>
</dbReference>
<evidence type="ECO:0000256" key="7">
    <source>
        <dbReference type="ARBA" id="ARBA00038093"/>
    </source>
</evidence>
<dbReference type="InterPro" id="IPR002716">
    <property type="entry name" value="PIN_dom"/>
</dbReference>
<dbReference type="Gene3D" id="3.40.50.1010">
    <property type="entry name" value="5'-nuclease"/>
    <property type="match status" value="1"/>
</dbReference>
<evidence type="ECO:0000313" key="9">
    <source>
        <dbReference type="EMBL" id="OGL54168.1"/>
    </source>
</evidence>
<dbReference type="InterPro" id="IPR029060">
    <property type="entry name" value="PIN-like_dom_sf"/>
</dbReference>
<keyword evidence="3" id="KW-0540">Nuclease</keyword>
<evidence type="ECO:0000259" key="8">
    <source>
        <dbReference type="Pfam" id="PF01850"/>
    </source>
</evidence>
<keyword evidence="4" id="KW-0479">Metal-binding</keyword>
<dbReference type="GO" id="GO:0016787">
    <property type="term" value="F:hydrolase activity"/>
    <property type="evidence" value="ECO:0007669"/>
    <property type="project" value="UniProtKB-KW"/>
</dbReference>
<dbReference type="Proteomes" id="UP000178082">
    <property type="component" value="Unassembled WGS sequence"/>
</dbReference>
<feature type="domain" description="PIN" evidence="8">
    <location>
        <begin position="5"/>
        <end position="127"/>
    </location>
</feature>
<gene>
    <name evidence="9" type="ORF">A3G31_05240</name>
</gene>
<sequence length="138" mass="15579">MTKKILDTNIYIDLFINPDLYQDIFVSEGPVCLSSVVVMELLAGAHSKNEKNKIKNLIDLLKRLGRVITPSERDYEQAGEILLRLQSLKGYELRKCDSISHDCLVAASAKGIGAIVYTQNRKDFQAIQDVFNFKVVFV</sequence>
<organism evidence="9 10">
    <name type="scientific">Candidatus Schekmanbacteria bacterium RIFCSPLOWO2_12_FULL_38_15</name>
    <dbReference type="NCBI Taxonomy" id="1817883"/>
    <lineage>
        <taxon>Bacteria</taxon>
        <taxon>Candidatus Schekmaniibacteriota</taxon>
    </lineage>
</organism>
<reference evidence="9 10" key="1">
    <citation type="journal article" date="2016" name="Nat. Commun.">
        <title>Thousands of microbial genomes shed light on interconnected biogeochemical processes in an aquifer system.</title>
        <authorList>
            <person name="Anantharaman K."/>
            <person name="Brown C.T."/>
            <person name="Hug L.A."/>
            <person name="Sharon I."/>
            <person name="Castelle C.J."/>
            <person name="Probst A.J."/>
            <person name="Thomas B.C."/>
            <person name="Singh A."/>
            <person name="Wilkins M.J."/>
            <person name="Karaoz U."/>
            <person name="Brodie E.L."/>
            <person name="Williams K.H."/>
            <person name="Hubbard S.S."/>
            <person name="Banfield J.F."/>
        </authorList>
    </citation>
    <scope>NUCLEOTIDE SEQUENCE [LARGE SCALE GENOMIC DNA]</scope>
</reference>
<dbReference type="PANTHER" id="PTHR33653:SF1">
    <property type="entry name" value="RIBONUCLEASE VAPC2"/>
    <property type="match status" value="1"/>
</dbReference>
<dbReference type="InterPro" id="IPR050556">
    <property type="entry name" value="Type_II_TA_system_RNase"/>
</dbReference>
<dbReference type="EMBL" id="MGDI01000016">
    <property type="protein sequence ID" value="OGL54168.1"/>
    <property type="molecule type" value="Genomic_DNA"/>
</dbReference>
<evidence type="ECO:0000313" key="10">
    <source>
        <dbReference type="Proteomes" id="UP000178082"/>
    </source>
</evidence>
<evidence type="ECO:0000256" key="2">
    <source>
        <dbReference type="ARBA" id="ARBA00022649"/>
    </source>
</evidence>
<proteinExistence type="inferred from homology"/>
<dbReference type="GO" id="GO:0046872">
    <property type="term" value="F:metal ion binding"/>
    <property type="evidence" value="ECO:0007669"/>
    <property type="project" value="UniProtKB-KW"/>
</dbReference>
<keyword evidence="6" id="KW-0460">Magnesium</keyword>
<name>A0A1F7SLQ5_9BACT</name>
<dbReference type="STRING" id="1817883.A3G31_05240"/>
<comment type="similarity">
    <text evidence="7">Belongs to the PINc/VapC protein family.</text>
</comment>
<comment type="cofactor">
    <cofactor evidence="1">
        <name>Mg(2+)</name>
        <dbReference type="ChEBI" id="CHEBI:18420"/>
    </cofactor>
</comment>
<evidence type="ECO:0000256" key="5">
    <source>
        <dbReference type="ARBA" id="ARBA00022801"/>
    </source>
</evidence>
<evidence type="ECO:0000256" key="1">
    <source>
        <dbReference type="ARBA" id="ARBA00001946"/>
    </source>
</evidence>
<keyword evidence="5" id="KW-0378">Hydrolase</keyword>
<accession>A0A1F7SLQ5</accession>
<dbReference type="PANTHER" id="PTHR33653">
    <property type="entry name" value="RIBONUCLEASE VAPC2"/>
    <property type="match status" value="1"/>
</dbReference>
<dbReference type="AlphaFoldDB" id="A0A1F7SLQ5"/>
<protein>
    <recommendedName>
        <fullName evidence="8">PIN domain-containing protein</fullName>
    </recommendedName>
</protein>
<evidence type="ECO:0000256" key="4">
    <source>
        <dbReference type="ARBA" id="ARBA00022723"/>
    </source>
</evidence>
<keyword evidence="2" id="KW-1277">Toxin-antitoxin system</keyword>
<evidence type="ECO:0000256" key="6">
    <source>
        <dbReference type="ARBA" id="ARBA00022842"/>
    </source>
</evidence>
<dbReference type="GO" id="GO:0004518">
    <property type="term" value="F:nuclease activity"/>
    <property type="evidence" value="ECO:0007669"/>
    <property type="project" value="UniProtKB-KW"/>
</dbReference>
<evidence type="ECO:0000256" key="3">
    <source>
        <dbReference type="ARBA" id="ARBA00022722"/>
    </source>
</evidence>
<dbReference type="Pfam" id="PF01850">
    <property type="entry name" value="PIN"/>
    <property type="match status" value="1"/>
</dbReference>
<comment type="caution">
    <text evidence="9">The sequence shown here is derived from an EMBL/GenBank/DDBJ whole genome shotgun (WGS) entry which is preliminary data.</text>
</comment>